<evidence type="ECO:0000313" key="2">
    <source>
        <dbReference type="Proteomes" id="UP000268857"/>
    </source>
</evidence>
<accession>A0A3S0XX51</accession>
<reference evidence="1 2" key="1">
    <citation type="journal article" date="2019" name="Genome Biol. Evol.">
        <title>Day and night: Metabolic profiles and evolutionary relationships of six axenic non-marine cyanobacteria.</title>
        <authorList>
            <person name="Will S.E."/>
            <person name="Henke P."/>
            <person name="Boedeker C."/>
            <person name="Huang S."/>
            <person name="Brinkmann H."/>
            <person name="Rohde M."/>
            <person name="Jarek M."/>
            <person name="Friedl T."/>
            <person name="Seufert S."/>
            <person name="Schumacher M."/>
            <person name="Overmann J."/>
            <person name="Neumann-Schaal M."/>
            <person name="Petersen J."/>
        </authorList>
    </citation>
    <scope>NUCLEOTIDE SEQUENCE [LARGE SCALE GENOMIC DNA]</scope>
    <source>
        <strain evidence="1 2">PCC 6912</strain>
    </source>
</reference>
<comment type="caution">
    <text evidence="1">The sequence shown here is derived from an EMBL/GenBank/DDBJ whole genome shotgun (WGS) entry which is preliminary data.</text>
</comment>
<dbReference type="RefSeq" id="WP_016873090.1">
    <property type="nucleotide sequence ID" value="NZ_AJLN01000037.1"/>
</dbReference>
<protein>
    <recommendedName>
        <fullName evidence="3">Methyltransferase domain-containing protein</fullName>
    </recommendedName>
</protein>
<dbReference type="AlphaFoldDB" id="A0A3S0XX51"/>
<gene>
    <name evidence="1" type="ORF">PCC6912_24750</name>
</gene>
<dbReference type="InterPro" id="IPR029063">
    <property type="entry name" value="SAM-dependent_MTases_sf"/>
</dbReference>
<dbReference type="SUPFAM" id="SSF53335">
    <property type="entry name" value="S-adenosyl-L-methionine-dependent methyltransferases"/>
    <property type="match status" value="1"/>
</dbReference>
<dbReference type="EMBL" id="RSCJ01000008">
    <property type="protein sequence ID" value="RUR83101.1"/>
    <property type="molecule type" value="Genomic_DNA"/>
</dbReference>
<dbReference type="Proteomes" id="UP000268857">
    <property type="component" value="Unassembled WGS sequence"/>
</dbReference>
<evidence type="ECO:0000313" key="1">
    <source>
        <dbReference type="EMBL" id="RUR83101.1"/>
    </source>
</evidence>
<dbReference type="OrthoDB" id="552816at2"/>
<dbReference type="Gene3D" id="3.40.50.150">
    <property type="entry name" value="Vaccinia Virus protein VP39"/>
    <property type="match status" value="1"/>
</dbReference>
<dbReference type="CDD" id="cd02440">
    <property type="entry name" value="AdoMet_MTases"/>
    <property type="match status" value="1"/>
</dbReference>
<organism evidence="1 2">
    <name type="scientific">Chlorogloeopsis fritschii PCC 6912</name>
    <dbReference type="NCBI Taxonomy" id="211165"/>
    <lineage>
        <taxon>Bacteria</taxon>
        <taxon>Bacillati</taxon>
        <taxon>Cyanobacteriota</taxon>
        <taxon>Cyanophyceae</taxon>
        <taxon>Nostocales</taxon>
        <taxon>Chlorogloeopsidaceae</taxon>
        <taxon>Chlorogloeopsis</taxon>
    </lineage>
</organism>
<proteinExistence type="predicted"/>
<evidence type="ECO:0008006" key="3">
    <source>
        <dbReference type="Google" id="ProtNLM"/>
    </source>
</evidence>
<sequence>MNQEELSAWFVANKTLLENSYTAETEPWKQSGFSGPYERWIACRKPIADCVAQPGNFLDIGCANGYLLECLLKWTAARGIEIQPYGLEISTKLADLAKQRLPKFASNIFIGNAWTFVPPLKFDFVRTELLYVPKDLREGFVRRLLELFVQPNGKLLVAEYRSRKDTQSQPWVDDILRAWNFKVDDCKSGCYEGKELTRIAVVKNY</sequence>
<name>A0A3S0XX51_CHLFR</name>
<dbReference type="STRING" id="211165.GCA_000317285_00510"/>
<keyword evidence="2" id="KW-1185">Reference proteome</keyword>